<reference evidence="3 4" key="1">
    <citation type="submission" date="2024-05" db="EMBL/GenBank/DDBJ databases">
        <title>Haplotype-resolved chromosome-level genome assembly of Huyou (Citrus changshanensis).</title>
        <authorList>
            <person name="Miao C."/>
            <person name="Chen W."/>
            <person name="Wu Y."/>
            <person name="Wang L."/>
            <person name="Zhao S."/>
            <person name="Grierson D."/>
            <person name="Xu C."/>
            <person name="Chen K."/>
        </authorList>
    </citation>
    <scope>NUCLEOTIDE SEQUENCE [LARGE SCALE GENOMIC DNA]</scope>
    <source>
        <strain evidence="3">01-14</strain>
        <tissue evidence="3">Leaf</tissue>
    </source>
</reference>
<proteinExistence type="inferred from homology"/>
<dbReference type="InterPro" id="IPR050466">
    <property type="entry name" value="Carboxylest/Gibb_receptor"/>
</dbReference>
<dbReference type="PANTHER" id="PTHR23024:SF212">
    <property type="entry name" value="CARBOXYLESTERASE 9-RELATED"/>
    <property type="match status" value="1"/>
</dbReference>
<feature type="domain" description="Alpha/beta hydrolase fold-3" evidence="2">
    <location>
        <begin position="77"/>
        <end position="298"/>
    </location>
</feature>
<evidence type="ECO:0000313" key="4">
    <source>
        <dbReference type="Proteomes" id="UP001428341"/>
    </source>
</evidence>
<gene>
    <name evidence="3" type="ORF">WN944_017635</name>
</gene>
<dbReference type="GO" id="GO:0016787">
    <property type="term" value="F:hydrolase activity"/>
    <property type="evidence" value="ECO:0007669"/>
    <property type="project" value="InterPro"/>
</dbReference>
<dbReference type="InterPro" id="IPR029058">
    <property type="entry name" value="AB_hydrolase_fold"/>
</dbReference>
<dbReference type="InterPro" id="IPR013094">
    <property type="entry name" value="AB_hydrolase_3"/>
</dbReference>
<sequence>MSTFDAYAHLGVVDDGDGTFRRNREFPVAETNPEPVPGNPTVSKDVTLNANNRTKLRIFRPVKLPSNDNTVARLPIILKFHGGGFVLYSGLDIVCHRTCTRLASEIPAIVISVDYRLAPEHRLPACYEDAVEAILWVKQQASDPEGEEWIKNYGDFTRCYLYGRGNGGNIVFHAALKAMELCLGPVKIAGLVFNQPMFSGIRRTGTEIKYAADQLLPLPVLDALWELSLPKGTDRDHRFANIFIDGPHKTKLKSLPRCLVIGFGFDPMFDRQQDFVQLLALNGVQVEAQFDDTGFHAVDIVDKRRGLAILKIVKDFII</sequence>
<comment type="similarity">
    <text evidence="1">Belongs to the 'GDXG' lipolytic enzyme family.</text>
</comment>
<evidence type="ECO:0000259" key="2">
    <source>
        <dbReference type="Pfam" id="PF07859"/>
    </source>
</evidence>
<organism evidence="3 4">
    <name type="scientific">Citrus x changshan-huyou</name>
    <dbReference type="NCBI Taxonomy" id="2935761"/>
    <lineage>
        <taxon>Eukaryota</taxon>
        <taxon>Viridiplantae</taxon>
        <taxon>Streptophyta</taxon>
        <taxon>Embryophyta</taxon>
        <taxon>Tracheophyta</taxon>
        <taxon>Spermatophyta</taxon>
        <taxon>Magnoliopsida</taxon>
        <taxon>eudicotyledons</taxon>
        <taxon>Gunneridae</taxon>
        <taxon>Pentapetalae</taxon>
        <taxon>rosids</taxon>
        <taxon>malvids</taxon>
        <taxon>Sapindales</taxon>
        <taxon>Rutaceae</taxon>
        <taxon>Aurantioideae</taxon>
        <taxon>Citrus</taxon>
    </lineage>
</organism>
<dbReference type="AlphaFoldDB" id="A0AAP0MHZ8"/>
<name>A0AAP0MHZ8_9ROSI</name>
<comment type="caution">
    <text evidence="3">The sequence shown here is derived from an EMBL/GenBank/DDBJ whole genome shotgun (WGS) entry which is preliminary data.</text>
</comment>
<dbReference type="EMBL" id="JBCGBO010000005">
    <property type="protein sequence ID" value="KAK9202425.1"/>
    <property type="molecule type" value="Genomic_DNA"/>
</dbReference>
<keyword evidence="4" id="KW-1185">Reference proteome</keyword>
<dbReference type="Proteomes" id="UP001428341">
    <property type="component" value="Unassembled WGS sequence"/>
</dbReference>
<protein>
    <recommendedName>
        <fullName evidence="2">Alpha/beta hydrolase fold-3 domain-containing protein</fullName>
    </recommendedName>
</protein>
<evidence type="ECO:0000256" key="1">
    <source>
        <dbReference type="ARBA" id="ARBA00010515"/>
    </source>
</evidence>
<accession>A0AAP0MHZ8</accession>
<dbReference type="Gene3D" id="3.40.50.1820">
    <property type="entry name" value="alpha/beta hydrolase"/>
    <property type="match status" value="1"/>
</dbReference>
<evidence type="ECO:0000313" key="3">
    <source>
        <dbReference type="EMBL" id="KAK9202425.1"/>
    </source>
</evidence>
<dbReference type="SUPFAM" id="SSF53474">
    <property type="entry name" value="alpha/beta-Hydrolases"/>
    <property type="match status" value="1"/>
</dbReference>
<dbReference type="Pfam" id="PF07859">
    <property type="entry name" value="Abhydrolase_3"/>
    <property type="match status" value="1"/>
</dbReference>
<dbReference type="PANTHER" id="PTHR23024">
    <property type="entry name" value="ARYLACETAMIDE DEACETYLASE"/>
    <property type="match status" value="1"/>
</dbReference>